<keyword evidence="8" id="KW-0813">Transport</keyword>
<dbReference type="RefSeq" id="YP_003433821.1">
    <property type="nucleotide sequence ID" value="NC_013814.1"/>
</dbReference>
<keyword evidence="4 8" id="KW-0812">Transmembrane</keyword>
<dbReference type="GO" id="GO:0042773">
    <property type="term" value="P:ATP synthesis coupled electron transport"/>
    <property type="evidence" value="ECO:0007669"/>
    <property type="project" value="InterPro"/>
</dbReference>
<evidence type="ECO:0000259" key="9">
    <source>
        <dbReference type="Pfam" id="PF00361"/>
    </source>
</evidence>
<reference evidence="11" key="1">
    <citation type="journal article" date="2010" name="Comp. Biochem. Physiol. Part D Genomics Proteomics">
        <title>Complete mitochondrial genome sequences of the three pelagic chaetognaths Sagitta nagae, Sagitta decipiens and Sagitta enflata.</title>
        <authorList>
            <person name="Miyamoto H."/>
            <person name="Machida R.J."/>
            <person name="Nishida S."/>
        </authorList>
    </citation>
    <scope>NUCLEOTIDE SEQUENCE</scope>
</reference>
<evidence type="ECO:0000256" key="5">
    <source>
        <dbReference type="ARBA" id="ARBA00022989"/>
    </source>
</evidence>
<evidence type="ECO:0000313" key="11">
    <source>
        <dbReference type="EMBL" id="BAI68187.1"/>
    </source>
</evidence>
<feature type="transmembrane region" description="Helical" evidence="8">
    <location>
        <begin position="129"/>
        <end position="149"/>
    </location>
</feature>
<comment type="similarity">
    <text evidence="8">Belongs to the complex I subunit 5 family.</text>
</comment>
<evidence type="ECO:0000256" key="7">
    <source>
        <dbReference type="ARBA" id="ARBA00049551"/>
    </source>
</evidence>
<organism evidence="11">
    <name type="scientific">Flaccisagitta enflata</name>
    <dbReference type="NCBI Taxonomy" id="366393"/>
    <lineage>
        <taxon>Eukaryota</taxon>
        <taxon>Metazoa</taxon>
        <taxon>Spiralia</taxon>
        <taxon>Gnathifera</taxon>
        <taxon>Chaetognatha</taxon>
        <taxon>Sagittoidea</taxon>
        <taxon>Aphragmophora</taxon>
        <taxon>Ctenodontina</taxon>
        <taxon>Sagittidae</taxon>
        <taxon>Flaccisagitta</taxon>
    </lineage>
</organism>
<comment type="subcellular location">
    <subcellularLocation>
        <location evidence="1">Membrane</location>
        <topology evidence="1">Multi-pass membrane protein</topology>
    </subcellularLocation>
</comment>
<dbReference type="PANTHER" id="PTHR42829">
    <property type="entry name" value="NADH-UBIQUINONE OXIDOREDUCTASE CHAIN 5"/>
    <property type="match status" value="1"/>
</dbReference>
<comment type="catalytic activity">
    <reaction evidence="7 8">
        <text>a ubiquinone + NADH + 5 H(+)(in) = a ubiquinol + NAD(+) + 4 H(+)(out)</text>
        <dbReference type="Rhea" id="RHEA:29091"/>
        <dbReference type="Rhea" id="RHEA-COMP:9565"/>
        <dbReference type="Rhea" id="RHEA-COMP:9566"/>
        <dbReference type="ChEBI" id="CHEBI:15378"/>
        <dbReference type="ChEBI" id="CHEBI:16389"/>
        <dbReference type="ChEBI" id="CHEBI:17976"/>
        <dbReference type="ChEBI" id="CHEBI:57540"/>
        <dbReference type="ChEBI" id="CHEBI:57945"/>
        <dbReference type="EC" id="7.1.1.2"/>
    </reaction>
</comment>
<evidence type="ECO:0000256" key="1">
    <source>
        <dbReference type="ARBA" id="ARBA00004141"/>
    </source>
</evidence>
<comment type="function">
    <text evidence="8">Core subunit of the mitochondrial membrane respiratory chain NADH dehydrogenase (Complex I) which catalyzes electron transfer from NADH through the respiratory chain, using ubiquinone as an electron acceptor. Essential for the catalytic activity and assembly of complex I.</text>
</comment>
<evidence type="ECO:0000256" key="6">
    <source>
        <dbReference type="ARBA" id="ARBA00023136"/>
    </source>
</evidence>
<dbReference type="GO" id="GO:0015990">
    <property type="term" value="P:electron transport coupled proton transport"/>
    <property type="evidence" value="ECO:0007669"/>
    <property type="project" value="TreeGrafter"/>
</dbReference>
<gene>
    <name evidence="11" type="primary">ND5</name>
</gene>
<dbReference type="GO" id="GO:0016020">
    <property type="term" value="C:membrane"/>
    <property type="evidence" value="ECO:0007669"/>
    <property type="project" value="UniProtKB-SubCell"/>
</dbReference>
<dbReference type="CTD" id="4540"/>
<dbReference type="EMBL" id="AP011547">
    <property type="protein sequence ID" value="BAI68187.1"/>
    <property type="molecule type" value="Genomic_DNA"/>
</dbReference>
<dbReference type="InterPro" id="IPR001750">
    <property type="entry name" value="ND/Mrp_TM"/>
</dbReference>
<feature type="transmembrane region" description="Helical" evidence="8">
    <location>
        <begin position="305"/>
        <end position="330"/>
    </location>
</feature>
<feature type="domain" description="NADH-Ubiquinone oxidoreductase (complex I) chain 5 N-terminal" evidence="10">
    <location>
        <begin position="36"/>
        <end position="77"/>
    </location>
</feature>
<dbReference type="AlphaFoldDB" id="D3DKN8"/>
<dbReference type="GO" id="GO:0008137">
    <property type="term" value="F:NADH dehydrogenase (ubiquinone) activity"/>
    <property type="evidence" value="ECO:0007669"/>
    <property type="project" value="UniProtKB-EC"/>
</dbReference>
<feature type="transmembrane region" description="Helical" evidence="8">
    <location>
        <begin position="216"/>
        <end position="234"/>
    </location>
</feature>
<feature type="transmembrane region" description="Helical" evidence="8">
    <location>
        <begin position="425"/>
        <end position="442"/>
    </location>
</feature>
<protein>
    <recommendedName>
        <fullName evidence="3 8">NADH-ubiquinone oxidoreductase chain 5</fullName>
        <ecNumber evidence="2 8">7.1.1.2</ecNumber>
    </recommendedName>
</protein>
<evidence type="ECO:0000259" key="10">
    <source>
        <dbReference type="Pfam" id="PF00662"/>
    </source>
</evidence>
<feature type="transmembrane region" description="Helical" evidence="8">
    <location>
        <begin position="7"/>
        <end position="29"/>
    </location>
</feature>
<accession>D3DKN8</accession>
<dbReference type="EC" id="7.1.1.2" evidence="2 8"/>
<feature type="transmembrane region" description="Helical" evidence="8">
    <location>
        <begin position="393"/>
        <end position="413"/>
    </location>
</feature>
<dbReference type="Pfam" id="PF00361">
    <property type="entry name" value="Proton_antipo_M"/>
    <property type="match status" value="1"/>
</dbReference>
<name>D3DKN8_9BILA</name>
<dbReference type="GO" id="GO:0003954">
    <property type="term" value="F:NADH dehydrogenase activity"/>
    <property type="evidence" value="ECO:0007669"/>
    <property type="project" value="TreeGrafter"/>
</dbReference>
<evidence type="ECO:0000256" key="2">
    <source>
        <dbReference type="ARBA" id="ARBA00012944"/>
    </source>
</evidence>
<keyword evidence="8" id="KW-0520">NAD</keyword>
<evidence type="ECO:0000256" key="3">
    <source>
        <dbReference type="ARBA" id="ARBA00021096"/>
    </source>
</evidence>
<dbReference type="InterPro" id="IPR003945">
    <property type="entry name" value="NU5C-like"/>
</dbReference>
<feature type="transmembrane region" description="Helical" evidence="8">
    <location>
        <begin position="155"/>
        <end position="179"/>
    </location>
</feature>
<keyword evidence="8" id="KW-0830">Ubiquinone</keyword>
<dbReference type="PANTHER" id="PTHR42829:SF2">
    <property type="entry name" value="NADH-UBIQUINONE OXIDOREDUCTASE CHAIN 5"/>
    <property type="match status" value="1"/>
</dbReference>
<feature type="transmembrane region" description="Helical" evidence="8">
    <location>
        <begin position="350"/>
        <end position="372"/>
    </location>
</feature>
<reference evidence="11" key="2">
    <citation type="submission" date="2010-02" db="EMBL/GenBank/DDBJ databases">
        <title>CMarZ DNA Barcode.</title>
        <authorList>
            <person name="Machida R.J."/>
            <person name="Nishida S."/>
        </authorList>
    </citation>
    <scope>NUCLEOTIDE SEQUENCE</scope>
</reference>
<dbReference type="Pfam" id="PF00662">
    <property type="entry name" value="Proton_antipo_N"/>
    <property type="match status" value="1"/>
</dbReference>
<proteinExistence type="inferred from homology"/>
<feature type="transmembrane region" description="Helical" evidence="8">
    <location>
        <begin position="49"/>
        <end position="67"/>
    </location>
</feature>
<feature type="transmembrane region" description="Helical" evidence="8">
    <location>
        <begin position="266"/>
        <end position="293"/>
    </location>
</feature>
<keyword evidence="5 8" id="KW-1133">Transmembrane helix</keyword>
<keyword evidence="6 8" id="KW-0472">Membrane</keyword>
<sequence>MSEEYIYLSVVFNYVWMFCLIMVSVQGSALVQLSNWNFILLMDDWSKKFLILLMVISSSVLLWSYYYMSEEENYSRFVGMVIIFIFCMLMLIVGGSLVMALVGWDGLGATSFLLVIYYKNRKSLGSGMITALTNRLGDCFFLTMLGLFMKESSSMYWWVVLVLLISMTKSAQMPFSAWFPSAMAAPTPVSALVHSSTLVTAGVYLMLRFNSFSFEWMLLLGSMTMFMAGAAACVEMDVKKIVALSTLSQLGVMMVALSIYQKEMCFFHLMVHAMFKALLFMSVGVAIHSFYGGQEFRSFNNLSKMVILPMSMMVVANMALMGVPFMAGFFSKDMIMESFYSSYSSYTMGVLFLMGVGLTSAYSVKMMSLVGYSNSSTLPVSNKVGGMTWTTKIPLLMLGGMSVMSGFVLSQELSMSVVMLTSDKLMPAGMILGGALMGFLVSKSKSLSSMAMLVPAYQKMSSMSKWGENIVKGEKEFIEMGPIMMSGMQRISLSFHPMVAVGIMSLFLLF</sequence>
<dbReference type="GeneID" id="8774298"/>
<keyword evidence="8 11" id="KW-0496">Mitochondrion</keyword>
<feature type="domain" description="NADH:quinone oxidoreductase/Mrp antiporter transmembrane" evidence="9">
    <location>
        <begin position="96"/>
        <end position="358"/>
    </location>
</feature>
<feature type="transmembrane region" description="Helical" evidence="8">
    <location>
        <begin position="241"/>
        <end position="260"/>
    </location>
</feature>
<feature type="transmembrane region" description="Helical" evidence="8">
    <location>
        <begin position="491"/>
        <end position="509"/>
    </location>
</feature>
<evidence type="ECO:0000256" key="4">
    <source>
        <dbReference type="ARBA" id="ARBA00022692"/>
    </source>
</evidence>
<dbReference type="PRINTS" id="PR01434">
    <property type="entry name" value="NADHDHGNASE5"/>
</dbReference>
<evidence type="ECO:0000256" key="8">
    <source>
        <dbReference type="RuleBase" id="RU003404"/>
    </source>
</evidence>
<feature type="transmembrane region" description="Helical" evidence="8">
    <location>
        <begin position="74"/>
        <end position="92"/>
    </location>
</feature>
<dbReference type="InterPro" id="IPR001516">
    <property type="entry name" value="Proton_antipo_N"/>
</dbReference>
<geneLocation type="mitochondrion" evidence="11"/>